<feature type="region of interest" description="Disordered" evidence="2">
    <location>
        <begin position="35"/>
        <end position="54"/>
    </location>
</feature>
<protein>
    <submittedName>
        <fullName evidence="5">Uncharacterized protein LOC110979277</fullName>
    </submittedName>
</protein>
<gene>
    <name evidence="5" type="primary">LOC110979277</name>
</gene>
<feature type="region of interest" description="Disordered" evidence="2">
    <location>
        <begin position="275"/>
        <end position="308"/>
    </location>
</feature>
<name>A0A8B7YBK0_ACAPL</name>
<keyword evidence="1" id="KW-0862">Zinc</keyword>
<feature type="region of interest" description="Disordered" evidence="2">
    <location>
        <begin position="444"/>
        <end position="559"/>
    </location>
</feature>
<proteinExistence type="predicted"/>
<dbReference type="RefSeq" id="XP_022090624.1">
    <property type="nucleotide sequence ID" value="XM_022234932.1"/>
</dbReference>
<feature type="region of interest" description="Disordered" evidence="2">
    <location>
        <begin position="622"/>
        <end position="719"/>
    </location>
</feature>
<evidence type="ECO:0000259" key="3">
    <source>
        <dbReference type="PROSITE" id="PS50157"/>
    </source>
</evidence>
<feature type="compositionally biased region" description="Basic and acidic residues" evidence="2">
    <location>
        <begin position="644"/>
        <end position="658"/>
    </location>
</feature>
<feature type="compositionally biased region" description="Polar residues" evidence="2">
    <location>
        <begin position="1048"/>
        <end position="1058"/>
    </location>
</feature>
<dbReference type="AlphaFoldDB" id="A0A8B7YBK0"/>
<dbReference type="PANTHER" id="PTHR16116:SF5">
    <property type="entry name" value="ZINC FINGER PROTEIN 839"/>
    <property type="match status" value="1"/>
</dbReference>
<dbReference type="InterPro" id="IPR031885">
    <property type="entry name" value="DUF4764"/>
</dbReference>
<accession>A0A8B7YBK0</accession>
<keyword evidence="1" id="KW-0479">Metal-binding</keyword>
<evidence type="ECO:0000256" key="2">
    <source>
        <dbReference type="SAM" id="MobiDB-lite"/>
    </source>
</evidence>
<feature type="compositionally biased region" description="Basic and acidic residues" evidence="2">
    <location>
        <begin position="463"/>
        <end position="474"/>
    </location>
</feature>
<dbReference type="OMA" id="PDGTAMQ"/>
<feature type="compositionally biased region" description="Polar residues" evidence="2">
    <location>
        <begin position="872"/>
        <end position="887"/>
    </location>
</feature>
<dbReference type="PANTHER" id="PTHR16116">
    <property type="entry name" value="ZINC FINGER PROTEIN 839"/>
    <property type="match status" value="1"/>
</dbReference>
<evidence type="ECO:0000313" key="4">
    <source>
        <dbReference type="Proteomes" id="UP000694845"/>
    </source>
</evidence>
<reference evidence="5" key="1">
    <citation type="submission" date="2025-08" db="UniProtKB">
        <authorList>
            <consortium name="RefSeq"/>
        </authorList>
    </citation>
    <scope>IDENTIFICATION</scope>
</reference>
<feature type="domain" description="C2H2-type" evidence="3">
    <location>
        <begin position="566"/>
        <end position="596"/>
    </location>
</feature>
<dbReference type="InterPro" id="IPR039946">
    <property type="entry name" value="ZN839"/>
</dbReference>
<dbReference type="Proteomes" id="UP000694845">
    <property type="component" value="Unplaced"/>
</dbReference>
<keyword evidence="1" id="KW-0863">Zinc-finger</keyword>
<feature type="region of interest" description="Disordered" evidence="2">
    <location>
        <begin position="850"/>
        <end position="973"/>
    </location>
</feature>
<dbReference type="PROSITE" id="PS50157">
    <property type="entry name" value="ZINC_FINGER_C2H2_2"/>
    <property type="match status" value="1"/>
</dbReference>
<dbReference type="GeneID" id="110979277"/>
<keyword evidence="4" id="KW-1185">Reference proteome</keyword>
<organism evidence="4 5">
    <name type="scientific">Acanthaster planci</name>
    <name type="common">Crown-of-thorns starfish</name>
    <dbReference type="NCBI Taxonomy" id="133434"/>
    <lineage>
        <taxon>Eukaryota</taxon>
        <taxon>Metazoa</taxon>
        <taxon>Echinodermata</taxon>
        <taxon>Eleutherozoa</taxon>
        <taxon>Asterozoa</taxon>
        <taxon>Asteroidea</taxon>
        <taxon>Valvatacea</taxon>
        <taxon>Valvatida</taxon>
        <taxon>Acanthasteridae</taxon>
        <taxon>Acanthaster</taxon>
    </lineage>
</organism>
<dbReference type="Pfam" id="PF15961">
    <property type="entry name" value="DUF4764"/>
    <property type="match status" value="1"/>
</dbReference>
<dbReference type="InterPro" id="IPR013087">
    <property type="entry name" value="Znf_C2H2_type"/>
</dbReference>
<feature type="region of interest" description="Disordered" evidence="2">
    <location>
        <begin position="995"/>
        <end position="1075"/>
    </location>
</feature>
<evidence type="ECO:0000256" key="1">
    <source>
        <dbReference type="PROSITE-ProRule" id="PRU00042"/>
    </source>
</evidence>
<feature type="compositionally biased region" description="Polar residues" evidence="2">
    <location>
        <begin position="941"/>
        <end position="970"/>
    </location>
</feature>
<dbReference type="GO" id="GO:0008270">
    <property type="term" value="F:zinc ion binding"/>
    <property type="evidence" value="ECO:0007669"/>
    <property type="project" value="UniProtKB-KW"/>
</dbReference>
<sequence>MNEAHVNKIPENNTMDIVSMAFSNVSERSDLIEVSSSVSPTTEDAEAGNNASAAESVRCEDGNQIVDVHQSDQVKNRPSPIEIPLPPNAIISVNDQGEQTIELAQVAGDDHQAPDMPDQTCSIEHVEQIEQVETVVHPDEHQPGPAGDVVPMSVGGDGLEAIAFQGTDVGMIGDETCVVPVTISLTDVQNLQQVVGGVHIGPSGESVQVSSTNVAVTSSTPGLSESASSLFSSLASIIDTSSVLTTANMSSASLPASGVTFVSGAGIPLPTVQSLSRSAEAQPPGLCASGAGITSAHSESSTSNGSGARASSAAQFIHNGTTLQKVNFSDGSFLTQKSQLMNAKQTTGVGAQSTDQVGSLPPVQKQDSANIIGNRSVFSPMTLTIRTPPGAPAVNQALINSIVNNAEVQALLKRNPGQPITIVRVPEDPSEKRQHLPGMVTAKVLTNRSPGGGGVPHRQIGRPRKEPGTDEDAKGFPVRRRGRQPGTKIRRKEEDYVPPVSWQPVKSRTRSGRLSRPPGYRTENFKMLYPLERPDNPSSDAEGGSDMEADSGSSVAFTPSGRVKNFKCRSCSKAYIGRGGLARHFLVEPTHGNIDDYALSEGSGAKLDGSTAGDVQNTSNELADSEINNKDVAEESAESPQSLAKDEGEHSRLLKEDVMDLDEEPVTDKATGEPAEEPPPEQPSRGRRGRPPNANKDDPDFRPGTSANKGSVKSKDKRKETMRQALKFLNQEDYMDVCLPRMARHLSPWDFLVSKAEILKEDTPQVLKVLQLFEELLSDVREMAVNCLEKVEDEDEEMGGLYLDEDDDLARVLEFDKGWYKVSAPPAGAAELPFSVSSLLKRTAEAISKDDFTDEDATPVKLRKVEPEEPDMTNNTVQNQVSSQVKSTPKPGPTSDPKSITVHVHNGKVTTEQGSPSIAALRAPLRETVPLSSTDRRLASAENTTDQQQTDSEKLPSSTTLVPNQTSNSVIRRDPPPLALLALEQQPLAPVVLEQQPLNPTDPRKQSAVATEDSPAKEQIAGNGGLPQAQTRSPMALGSPVDAEASPPQDTSAGSAGEQSLAWEGEGQPTSSDGGTQFVHVAEELESLASTADVVNQSDMKVDPTDTVHQQETSVVVPEGSTIMQMQDGTFLVQKPDGTAMQIHTPEGMTIETVQELLSMEAGQ</sequence>
<dbReference type="OrthoDB" id="10072495at2759"/>
<dbReference type="KEGG" id="aplc:110979277"/>
<evidence type="ECO:0000313" key="5">
    <source>
        <dbReference type="RefSeq" id="XP_022090624.1"/>
    </source>
</evidence>